<dbReference type="InterPro" id="IPR013747">
    <property type="entry name" value="ACP_syn_III_C"/>
</dbReference>
<name>A0ABT4GF12_9BACL</name>
<dbReference type="Pfam" id="PF08545">
    <property type="entry name" value="ACP_syn_III"/>
    <property type="match status" value="1"/>
</dbReference>
<dbReference type="SUPFAM" id="SSF53901">
    <property type="entry name" value="Thiolase-like"/>
    <property type="match status" value="1"/>
</dbReference>
<dbReference type="Pfam" id="PF08541">
    <property type="entry name" value="ACP_syn_III_C"/>
    <property type="match status" value="1"/>
</dbReference>
<dbReference type="RefSeq" id="WP_268616338.1">
    <property type="nucleotide sequence ID" value="NZ_JAMDMX010000055.1"/>
</dbReference>
<dbReference type="InterPro" id="IPR013751">
    <property type="entry name" value="ACP_syn_III_N"/>
</dbReference>
<gene>
    <name evidence="5" type="ORF">M5X19_17995</name>
</gene>
<evidence type="ECO:0000313" key="6">
    <source>
        <dbReference type="Proteomes" id="UP001527099"/>
    </source>
</evidence>
<reference evidence="5 6" key="1">
    <citation type="submission" date="2022-05" db="EMBL/GenBank/DDBJ databases">
        <title>Genome Sequencing of Bee-Associated Microbes.</title>
        <authorList>
            <person name="Dunlap C."/>
        </authorList>
    </citation>
    <scope>NUCLEOTIDE SEQUENCE [LARGE SCALE GENOMIC DNA]</scope>
    <source>
        <strain evidence="5 6">NRRL B-14421</strain>
    </source>
</reference>
<dbReference type="EMBL" id="JAMDMX010000055">
    <property type="protein sequence ID" value="MCY9694781.1"/>
    <property type="molecule type" value="Genomic_DNA"/>
</dbReference>
<protein>
    <submittedName>
        <fullName evidence="5">3-oxoacyl-ACP synthase</fullName>
    </submittedName>
</protein>
<evidence type="ECO:0000259" key="4">
    <source>
        <dbReference type="Pfam" id="PF08545"/>
    </source>
</evidence>
<dbReference type="PANTHER" id="PTHR34069">
    <property type="entry name" value="3-OXOACYL-[ACYL-CARRIER-PROTEIN] SYNTHASE 3"/>
    <property type="match status" value="1"/>
</dbReference>
<proteinExistence type="predicted"/>
<dbReference type="NCBIfam" id="NF005308">
    <property type="entry name" value="PRK06840.1"/>
    <property type="match status" value="1"/>
</dbReference>
<feature type="domain" description="Beta-ketoacyl-[acyl-carrier-protein] synthase III C-terminal" evidence="3">
    <location>
        <begin position="252"/>
        <end position="339"/>
    </location>
</feature>
<sequence>MSVSNEPIGILSTGLYLPQPIMTAKEIAEASGLPEVVVEHKLGIRQKHVPGPDDHSCEMGIHAAREAIAKAGIDPKEIDLVIYIGEEHKEYPVWTAALKLQQEVGAVNAWAFDAALRCGTTIMALKVAKSLMMADESIRTVLLAGGYRNVDLIDYQNPRTRFMFNLAAGGGAMLLRKGHASNVVLESHLITDGAFAEDVIIPVGGTKMPLTSDLLNQGHGLYLDVPDPEGMKERLDGTSMARFVEVIRRAAEKSGWQLTDIDYLAILHMKKSAHDYVLQEIGLSQEQSVYLQDYGHVGQLDQILSLELGVEQGKIKNGDRVVLVSAGIGYAWGATAIRWGNGRND</sequence>
<keyword evidence="1" id="KW-0808">Transferase</keyword>
<feature type="domain" description="Beta-ketoacyl-[acyl-carrier-protein] synthase III N-terminal" evidence="4">
    <location>
        <begin position="112"/>
        <end position="193"/>
    </location>
</feature>
<keyword evidence="2" id="KW-0012">Acyltransferase</keyword>
<evidence type="ECO:0000256" key="2">
    <source>
        <dbReference type="ARBA" id="ARBA00023315"/>
    </source>
</evidence>
<evidence type="ECO:0000256" key="1">
    <source>
        <dbReference type="ARBA" id="ARBA00022679"/>
    </source>
</evidence>
<dbReference type="InterPro" id="IPR016039">
    <property type="entry name" value="Thiolase-like"/>
</dbReference>
<evidence type="ECO:0000313" key="5">
    <source>
        <dbReference type="EMBL" id="MCY9694781.1"/>
    </source>
</evidence>
<accession>A0ABT4GF12</accession>
<organism evidence="5 6">
    <name type="scientific">Paenibacillus alginolyticus</name>
    <dbReference type="NCBI Taxonomy" id="59839"/>
    <lineage>
        <taxon>Bacteria</taxon>
        <taxon>Bacillati</taxon>
        <taxon>Bacillota</taxon>
        <taxon>Bacilli</taxon>
        <taxon>Bacillales</taxon>
        <taxon>Paenibacillaceae</taxon>
        <taxon>Paenibacillus</taxon>
    </lineage>
</organism>
<keyword evidence="6" id="KW-1185">Reference proteome</keyword>
<evidence type="ECO:0000259" key="3">
    <source>
        <dbReference type="Pfam" id="PF08541"/>
    </source>
</evidence>
<comment type="caution">
    <text evidence="5">The sequence shown here is derived from an EMBL/GenBank/DDBJ whole genome shotgun (WGS) entry which is preliminary data.</text>
</comment>
<dbReference type="PANTHER" id="PTHR34069:SF2">
    <property type="entry name" value="BETA-KETOACYL-[ACYL-CARRIER-PROTEIN] SYNTHASE III"/>
    <property type="match status" value="1"/>
</dbReference>
<dbReference type="Proteomes" id="UP001527099">
    <property type="component" value="Unassembled WGS sequence"/>
</dbReference>
<dbReference type="Gene3D" id="3.40.47.10">
    <property type="match status" value="1"/>
</dbReference>